<name>M5K530_9HYPH</name>
<sequence>MQPISEIVAEARETASVQDGACLTFGTNRFGDELLIVTARAFSPTYLVKGNVAVLLDPVDKDALDRAREAFKCPV</sequence>
<dbReference type="PATRIC" id="fig|1234597.4.peg.295"/>
<proteinExistence type="predicted"/>
<evidence type="ECO:0000313" key="1">
    <source>
        <dbReference type="EMBL" id="ELT51016.1"/>
    </source>
</evidence>
<dbReference type="EMBL" id="AOGE01000005">
    <property type="protein sequence ID" value="ELT51016.1"/>
    <property type="molecule type" value="Genomic_DNA"/>
</dbReference>
<dbReference type="RefSeq" id="WP_006470410.1">
    <property type="nucleotide sequence ID" value="NZ_AOGE01000005.1"/>
</dbReference>
<comment type="caution">
    <text evidence="1">The sequence shown here is derived from an EMBL/GenBank/DDBJ whole genome shotgun (WGS) entry which is preliminary data.</text>
</comment>
<organism evidence="1 2">
    <name type="scientific">Brucella intermedia M86</name>
    <dbReference type="NCBI Taxonomy" id="1234597"/>
    <lineage>
        <taxon>Bacteria</taxon>
        <taxon>Pseudomonadati</taxon>
        <taxon>Pseudomonadota</taxon>
        <taxon>Alphaproteobacteria</taxon>
        <taxon>Hyphomicrobiales</taxon>
        <taxon>Brucellaceae</taxon>
        <taxon>Brucella/Ochrobactrum group</taxon>
        <taxon>Brucella</taxon>
    </lineage>
</organism>
<gene>
    <name evidence="1" type="ORF">D584_01443</name>
</gene>
<reference evidence="1 2" key="1">
    <citation type="journal article" date="2013" name="Gut Pathog.">
        <title>Draft genome of Ochrobactrum intermedium strain M86 isolated from non-ulcer dyspeptic individual from India.</title>
        <authorList>
            <person name="Kulkarni G."/>
            <person name="Dhotre D."/>
            <person name="Dharne M."/>
            <person name="Shetty S."/>
            <person name="Chowdhury S."/>
            <person name="Misra V."/>
            <person name="Misra S."/>
            <person name="Patole M."/>
            <person name="Shouche Y."/>
        </authorList>
    </citation>
    <scope>NUCLEOTIDE SEQUENCE [LARGE SCALE GENOMIC DNA]</scope>
    <source>
        <strain evidence="1 2">M86</strain>
    </source>
</reference>
<dbReference type="AlphaFoldDB" id="M5K530"/>
<evidence type="ECO:0000313" key="2">
    <source>
        <dbReference type="Proteomes" id="UP000011971"/>
    </source>
</evidence>
<protein>
    <submittedName>
        <fullName evidence="1">Uncharacterized protein</fullName>
    </submittedName>
</protein>
<dbReference type="Proteomes" id="UP000011971">
    <property type="component" value="Unassembled WGS sequence"/>
</dbReference>
<accession>M5K530</accession>